<protein>
    <submittedName>
        <fullName evidence="6">Uncharacterized protein</fullName>
    </submittedName>
</protein>
<keyword evidence="3" id="KW-0560">Oxidoreductase</keyword>
<evidence type="ECO:0000256" key="3">
    <source>
        <dbReference type="ARBA" id="ARBA00023002"/>
    </source>
</evidence>
<keyword evidence="2 5" id="KW-0479">Metal-binding</keyword>
<comment type="cofactor">
    <cofactor evidence="5">
        <name>Fe(2+)</name>
        <dbReference type="ChEBI" id="CHEBI:29033"/>
    </cofactor>
    <text evidence="5">Binds 1 Fe(2+) ion per subunit.</text>
</comment>
<proteinExistence type="inferred from homology"/>
<dbReference type="Pfam" id="PF03055">
    <property type="entry name" value="RPE65"/>
    <property type="match status" value="2"/>
</dbReference>
<dbReference type="PANTHER" id="PTHR10543">
    <property type="entry name" value="BETA-CAROTENE DIOXYGENASE"/>
    <property type="match status" value="1"/>
</dbReference>
<organism evidence="6 7">
    <name type="scientific">Gymnopus androsaceus JB14</name>
    <dbReference type="NCBI Taxonomy" id="1447944"/>
    <lineage>
        <taxon>Eukaryota</taxon>
        <taxon>Fungi</taxon>
        <taxon>Dikarya</taxon>
        <taxon>Basidiomycota</taxon>
        <taxon>Agaricomycotina</taxon>
        <taxon>Agaricomycetes</taxon>
        <taxon>Agaricomycetidae</taxon>
        <taxon>Agaricales</taxon>
        <taxon>Marasmiineae</taxon>
        <taxon>Omphalotaceae</taxon>
        <taxon>Gymnopus</taxon>
    </lineage>
</organism>
<evidence type="ECO:0000313" key="7">
    <source>
        <dbReference type="Proteomes" id="UP000799118"/>
    </source>
</evidence>
<dbReference type="OrthoDB" id="407010at2759"/>
<name>A0A6A4HHF4_9AGAR</name>
<dbReference type="GO" id="GO:0010436">
    <property type="term" value="F:carotenoid dioxygenase activity"/>
    <property type="evidence" value="ECO:0007669"/>
    <property type="project" value="TreeGrafter"/>
</dbReference>
<dbReference type="Proteomes" id="UP000799118">
    <property type="component" value="Unassembled WGS sequence"/>
</dbReference>
<keyword evidence="7" id="KW-1185">Reference proteome</keyword>
<comment type="similarity">
    <text evidence="1">Belongs to the carotenoid oxygenase family.</text>
</comment>
<reference evidence="6" key="1">
    <citation type="journal article" date="2019" name="Environ. Microbiol.">
        <title>Fungal ecological strategies reflected in gene transcription - a case study of two litter decomposers.</title>
        <authorList>
            <person name="Barbi F."/>
            <person name="Kohler A."/>
            <person name="Barry K."/>
            <person name="Baskaran P."/>
            <person name="Daum C."/>
            <person name="Fauchery L."/>
            <person name="Ihrmark K."/>
            <person name="Kuo A."/>
            <person name="LaButti K."/>
            <person name="Lipzen A."/>
            <person name="Morin E."/>
            <person name="Grigoriev I.V."/>
            <person name="Henrissat B."/>
            <person name="Lindahl B."/>
            <person name="Martin F."/>
        </authorList>
    </citation>
    <scope>NUCLEOTIDE SEQUENCE</scope>
    <source>
        <strain evidence="6">JB14</strain>
    </source>
</reference>
<evidence type="ECO:0000313" key="6">
    <source>
        <dbReference type="EMBL" id="KAE9397456.1"/>
    </source>
</evidence>
<feature type="binding site" evidence="5">
    <location>
        <position position="158"/>
    </location>
    <ligand>
        <name>Fe cation</name>
        <dbReference type="ChEBI" id="CHEBI:24875"/>
        <note>catalytic</note>
    </ligand>
</feature>
<dbReference type="PANTHER" id="PTHR10543:SF24">
    <property type="entry name" value="CAROTENOID ISOMEROOXYGENASE"/>
    <property type="match status" value="1"/>
</dbReference>
<dbReference type="InterPro" id="IPR004294">
    <property type="entry name" value="Carotenoid_Oase"/>
</dbReference>
<feature type="binding site" evidence="5">
    <location>
        <position position="109"/>
    </location>
    <ligand>
        <name>Fe cation</name>
        <dbReference type="ChEBI" id="CHEBI:24875"/>
        <note>catalytic</note>
    </ligand>
</feature>
<dbReference type="GO" id="GO:0046872">
    <property type="term" value="F:metal ion binding"/>
    <property type="evidence" value="ECO:0007669"/>
    <property type="project" value="UniProtKB-KW"/>
</dbReference>
<dbReference type="GO" id="GO:0016121">
    <property type="term" value="P:carotene catabolic process"/>
    <property type="evidence" value="ECO:0007669"/>
    <property type="project" value="TreeGrafter"/>
</dbReference>
<dbReference type="AlphaFoldDB" id="A0A6A4HHF4"/>
<evidence type="ECO:0000256" key="2">
    <source>
        <dbReference type="ARBA" id="ARBA00022723"/>
    </source>
</evidence>
<gene>
    <name evidence="6" type="ORF">BT96DRAFT_957916</name>
</gene>
<evidence type="ECO:0000256" key="1">
    <source>
        <dbReference type="ARBA" id="ARBA00006787"/>
    </source>
</evidence>
<keyword evidence="4 5" id="KW-0408">Iron</keyword>
<accession>A0A6A4HHF4</accession>
<evidence type="ECO:0000256" key="4">
    <source>
        <dbReference type="ARBA" id="ARBA00023004"/>
    </source>
</evidence>
<dbReference type="EMBL" id="ML769497">
    <property type="protein sequence ID" value="KAE9397456.1"/>
    <property type="molecule type" value="Genomic_DNA"/>
</dbReference>
<evidence type="ECO:0000256" key="5">
    <source>
        <dbReference type="PIRSR" id="PIRSR604294-1"/>
    </source>
</evidence>
<sequence length="315" mass="35658">MNHRFEIHSGGQRVSYSSRKSCKDYEKQASEEEKLPRITFGQQPDICQSIFRKFFTTFSQVIVAYPTKSSGSPSGFNVQLIDPVSLEPLAFATYKKLNSHLDGQLSAAHSCWDREANEFYSYSCELGPRPTYEVFRIKGNSSVDIIAEVKDAPASYLHSFAMTSKYVVLVVWQAHITKSSIRKWKSNLNIVAKYQDDDPVKDDIIIDISVYENHSLIDLFTSTNFANFLPYRFAYGVNKSYSDTSLDTFADRIITLDMQNTDRGHKVEDDGVVLTIILDQGKSTLIILDAQNMTECARAEMETVFPIGRILTSKS</sequence>